<dbReference type="AlphaFoldDB" id="A0A6L5Z1T6"/>
<keyword evidence="2" id="KW-1185">Reference proteome</keyword>
<dbReference type="Pfam" id="PF07845">
    <property type="entry name" value="DUF1636"/>
    <property type="match status" value="1"/>
</dbReference>
<evidence type="ECO:0000313" key="1">
    <source>
        <dbReference type="EMBL" id="MSU90468.1"/>
    </source>
</evidence>
<organism evidence="1 2">
    <name type="scientific">Halovulum marinum</name>
    <dbReference type="NCBI Taxonomy" id="2662447"/>
    <lineage>
        <taxon>Bacteria</taxon>
        <taxon>Pseudomonadati</taxon>
        <taxon>Pseudomonadota</taxon>
        <taxon>Alphaproteobacteria</taxon>
        <taxon>Rhodobacterales</taxon>
        <taxon>Paracoccaceae</taxon>
        <taxon>Halovulum</taxon>
    </lineage>
</organism>
<comment type="caution">
    <text evidence="1">The sequence shown here is derived from an EMBL/GenBank/DDBJ whole genome shotgun (WGS) entry which is preliminary data.</text>
</comment>
<dbReference type="RefSeq" id="WP_154446955.1">
    <property type="nucleotide sequence ID" value="NZ_WIND01000009.1"/>
</dbReference>
<reference evidence="1 2" key="1">
    <citation type="submission" date="2019-10" db="EMBL/GenBank/DDBJ databases">
        <title>Cognatihalovulum marinum gen. nov. sp. nov., a new member of the family Rhodobacteraceae isolated from deep seawater of the Northwest Indian Ocean.</title>
        <authorList>
            <person name="Ruan C."/>
            <person name="Wang J."/>
            <person name="Zheng X."/>
            <person name="Song L."/>
            <person name="Zhu Y."/>
            <person name="Huang Y."/>
            <person name="Lu Z."/>
            <person name="Du W."/>
            <person name="Huang L."/>
            <person name="Dai X."/>
        </authorList>
    </citation>
    <scope>NUCLEOTIDE SEQUENCE [LARGE SCALE GENOMIC DNA]</scope>
    <source>
        <strain evidence="1 2">2CG4</strain>
    </source>
</reference>
<evidence type="ECO:0000313" key="2">
    <source>
        <dbReference type="Proteomes" id="UP000474957"/>
    </source>
</evidence>
<dbReference type="InterPro" id="IPR012863">
    <property type="entry name" value="DUF1636"/>
</dbReference>
<name>A0A6L5Z1T6_9RHOB</name>
<proteinExistence type="predicted"/>
<dbReference type="EMBL" id="WIND01000009">
    <property type="protein sequence ID" value="MSU90468.1"/>
    <property type="molecule type" value="Genomic_DNA"/>
</dbReference>
<protein>
    <submittedName>
        <fullName evidence="1">DUF1636 domain-containing protein</fullName>
    </submittedName>
</protein>
<accession>A0A6L5Z1T6</accession>
<dbReference type="Proteomes" id="UP000474957">
    <property type="component" value="Unassembled WGS sequence"/>
</dbReference>
<gene>
    <name evidence="1" type="ORF">GE300_12705</name>
</gene>
<sequence length="130" mass="13585">MTDAPPTTITVCTTCRQPALREDRDRAPCGEEMLALVARAARGVPGVDVRGTACLMGCEHGCNVAVSAEGKMTYVLGRFAPGPEAAEALVGYAALHAESPTGAVPYRQWPQGVKGHFTARVPPLAMPPAL</sequence>